<dbReference type="Pfam" id="PF19568">
    <property type="entry name" value="Spore_III_AA"/>
    <property type="match status" value="1"/>
</dbReference>
<dbReference type="InterPro" id="IPR027417">
    <property type="entry name" value="P-loop_NTPase"/>
</dbReference>
<dbReference type="EMBL" id="JBBNFM010000005">
    <property type="protein sequence ID" value="MEQ2454227.1"/>
    <property type="molecule type" value="Genomic_DNA"/>
</dbReference>
<organism evidence="4 5">
    <name type="scientific">Coprococcus ammoniilyticus</name>
    <dbReference type="NCBI Taxonomy" id="2981785"/>
    <lineage>
        <taxon>Bacteria</taxon>
        <taxon>Bacillati</taxon>
        <taxon>Bacillota</taxon>
        <taxon>Clostridia</taxon>
        <taxon>Lachnospirales</taxon>
        <taxon>Lachnospiraceae</taxon>
        <taxon>Coprococcus</taxon>
    </lineage>
</organism>
<dbReference type="SUPFAM" id="SSF52540">
    <property type="entry name" value="P-loop containing nucleoside triphosphate hydrolases"/>
    <property type="match status" value="1"/>
</dbReference>
<dbReference type="PANTHER" id="PTHR20953">
    <property type="entry name" value="KINASE-RELATED"/>
    <property type="match status" value="1"/>
</dbReference>
<sequence>MRWISLEKSRENEILKILSVALRRIFSSEIYDYNKLQEIRLRMNEPLIVIYDNREYFVTEKGKRTTECKKAYMVAPADIRETLEYISNYSLYAYEDEIRQGFITIQGGHRVGLAGKVILESGMIKSVRHISFINIRLSHQVKGCCKKVLPYIINGNETFHTLIISPPRCGKTTLLRDMIRMLSDGFPGFKGNTIGVVDERSEIGACYKGVPQNDIGIRTDILDCCPKSYGMLMLIRSMSPQIIAVDEIGSRDDIDAIYSVINCGCKLIATVHGNSIDDIRNRPGLRKLVDERIFERYIVLSNRKRTGEIRTIFDDRGSVLFMAEDERLTSAYENEAAVAELS</sequence>
<feature type="domain" description="AAA+ ATPase" evidence="3">
    <location>
        <begin position="157"/>
        <end position="294"/>
    </location>
</feature>
<keyword evidence="5" id="KW-1185">Reference proteome</keyword>
<reference evidence="4 5" key="1">
    <citation type="submission" date="2024-04" db="EMBL/GenBank/DDBJ databases">
        <title>Human intestinal bacterial collection.</title>
        <authorList>
            <person name="Pauvert C."/>
            <person name="Hitch T.C.A."/>
            <person name="Clavel T."/>
        </authorList>
    </citation>
    <scope>NUCLEOTIDE SEQUENCE [LARGE SCALE GENOMIC DNA]</scope>
    <source>
        <strain evidence="4 5">CLA-AA-H141</strain>
    </source>
</reference>
<evidence type="ECO:0000313" key="5">
    <source>
        <dbReference type="Proteomes" id="UP001482186"/>
    </source>
</evidence>
<gene>
    <name evidence="4" type="primary">spoIIIAA</name>
    <name evidence="4" type="ORF">AAAT04_09285</name>
</gene>
<name>A0ABV1EJX0_9FIRM</name>
<dbReference type="SMART" id="SM00382">
    <property type="entry name" value="AAA"/>
    <property type="match status" value="1"/>
</dbReference>
<dbReference type="NCBIfam" id="TIGR02858">
    <property type="entry name" value="spore_III_AA"/>
    <property type="match status" value="1"/>
</dbReference>
<evidence type="ECO:0000313" key="4">
    <source>
        <dbReference type="EMBL" id="MEQ2454227.1"/>
    </source>
</evidence>
<keyword evidence="2" id="KW-0067">ATP-binding</keyword>
<keyword evidence="1" id="KW-0547">Nucleotide-binding</keyword>
<proteinExistence type="predicted"/>
<dbReference type="InterPro" id="IPR045735">
    <property type="entry name" value="Spore_III_AA_AAA+_ATPase"/>
</dbReference>
<dbReference type="InterPro" id="IPR014217">
    <property type="entry name" value="Spore_III_AA"/>
</dbReference>
<evidence type="ECO:0000259" key="3">
    <source>
        <dbReference type="SMART" id="SM00382"/>
    </source>
</evidence>
<comment type="caution">
    <text evidence="4">The sequence shown here is derived from an EMBL/GenBank/DDBJ whole genome shotgun (WGS) entry which is preliminary data.</text>
</comment>
<dbReference type="Gene3D" id="3.40.50.300">
    <property type="entry name" value="P-loop containing nucleotide triphosphate hydrolases"/>
    <property type="match status" value="1"/>
</dbReference>
<protein>
    <submittedName>
        <fullName evidence="4">Stage III sporulation protein AA</fullName>
    </submittedName>
</protein>
<accession>A0ABV1EJX0</accession>
<dbReference type="Proteomes" id="UP001482186">
    <property type="component" value="Unassembled WGS sequence"/>
</dbReference>
<dbReference type="InterPro" id="IPR003593">
    <property type="entry name" value="AAA+_ATPase"/>
</dbReference>
<dbReference type="RefSeq" id="WP_173783851.1">
    <property type="nucleotide sequence ID" value="NZ_JBBNFM010000005.1"/>
</dbReference>
<evidence type="ECO:0000256" key="1">
    <source>
        <dbReference type="ARBA" id="ARBA00022741"/>
    </source>
</evidence>
<dbReference type="PANTHER" id="PTHR20953:SF3">
    <property type="entry name" value="P-LOOP CONTAINING NUCLEOSIDE TRIPHOSPHATE HYDROLASES SUPERFAMILY PROTEIN"/>
    <property type="match status" value="1"/>
</dbReference>
<evidence type="ECO:0000256" key="2">
    <source>
        <dbReference type="ARBA" id="ARBA00022840"/>
    </source>
</evidence>